<comment type="similarity">
    <text evidence="1">Belongs to the 'phage' integrase family.</text>
</comment>
<evidence type="ECO:0000313" key="7">
    <source>
        <dbReference type="Proteomes" id="UP000663651"/>
    </source>
</evidence>
<evidence type="ECO:0000259" key="5">
    <source>
        <dbReference type="PROSITE" id="PS51898"/>
    </source>
</evidence>
<dbReference type="InterPro" id="IPR025166">
    <property type="entry name" value="Integrase_DNA_bind_dom"/>
</dbReference>
<dbReference type="InterPro" id="IPR011010">
    <property type="entry name" value="DNA_brk_join_enz"/>
</dbReference>
<evidence type="ECO:0000256" key="2">
    <source>
        <dbReference type="ARBA" id="ARBA00022908"/>
    </source>
</evidence>
<dbReference type="PROSITE" id="PS51898">
    <property type="entry name" value="TYR_RECOMBINASE"/>
    <property type="match status" value="1"/>
</dbReference>
<dbReference type="InterPro" id="IPR050808">
    <property type="entry name" value="Phage_Integrase"/>
</dbReference>
<dbReference type="EMBL" id="CP071382">
    <property type="protein sequence ID" value="QSV46917.1"/>
    <property type="molecule type" value="Genomic_DNA"/>
</dbReference>
<accession>A0ABX7Q646</accession>
<proteinExistence type="inferred from homology"/>
<organism evidence="6 7">
    <name type="scientific">Geobacter benzoatilyticus</name>
    <dbReference type="NCBI Taxonomy" id="2815309"/>
    <lineage>
        <taxon>Bacteria</taxon>
        <taxon>Pseudomonadati</taxon>
        <taxon>Thermodesulfobacteriota</taxon>
        <taxon>Desulfuromonadia</taxon>
        <taxon>Geobacterales</taxon>
        <taxon>Geobacteraceae</taxon>
        <taxon>Geobacter</taxon>
    </lineage>
</organism>
<keyword evidence="4" id="KW-0233">DNA recombination</keyword>
<dbReference type="InterPro" id="IPR038488">
    <property type="entry name" value="Integrase_DNA-bd_sf"/>
</dbReference>
<dbReference type="InterPro" id="IPR013762">
    <property type="entry name" value="Integrase-like_cat_sf"/>
</dbReference>
<dbReference type="Gene3D" id="3.30.160.390">
    <property type="entry name" value="Integrase, DNA-binding domain"/>
    <property type="match status" value="1"/>
</dbReference>
<dbReference type="PANTHER" id="PTHR30629:SF2">
    <property type="entry name" value="PROPHAGE INTEGRASE INTS-RELATED"/>
    <property type="match status" value="1"/>
</dbReference>
<dbReference type="PANTHER" id="PTHR30629">
    <property type="entry name" value="PROPHAGE INTEGRASE"/>
    <property type="match status" value="1"/>
</dbReference>
<dbReference type="CDD" id="cd00801">
    <property type="entry name" value="INT_P4_C"/>
    <property type="match status" value="1"/>
</dbReference>
<keyword evidence="3 6" id="KW-0238">DNA-binding</keyword>
<feature type="domain" description="Tyr recombinase" evidence="5">
    <location>
        <begin position="198"/>
        <end position="394"/>
    </location>
</feature>
<name>A0ABX7Q646_9BACT</name>
<dbReference type="SUPFAM" id="SSF56349">
    <property type="entry name" value="DNA breaking-rejoining enzymes"/>
    <property type="match status" value="1"/>
</dbReference>
<protein>
    <submittedName>
        <fullName evidence="6">Integrase arm-type DNA-binding domain-containing protein</fullName>
    </submittedName>
</protein>
<dbReference type="RefSeq" id="WP_207164695.1">
    <property type="nucleotide sequence ID" value="NZ_CP071382.1"/>
</dbReference>
<dbReference type="GO" id="GO:0003677">
    <property type="term" value="F:DNA binding"/>
    <property type="evidence" value="ECO:0007669"/>
    <property type="project" value="UniProtKB-KW"/>
</dbReference>
<gene>
    <name evidence="6" type="ORF">JZM60_06535</name>
</gene>
<dbReference type="Gene3D" id="1.10.443.10">
    <property type="entry name" value="Intergrase catalytic core"/>
    <property type="match status" value="1"/>
</dbReference>
<dbReference type="Pfam" id="PF13356">
    <property type="entry name" value="Arm-DNA-bind_3"/>
    <property type="match status" value="1"/>
</dbReference>
<dbReference type="Pfam" id="PF00589">
    <property type="entry name" value="Phage_integrase"/>
    <property type="match status" value="1"/>
</dbReference>
<dbReference type="Pfam" id="PF22022">
    <property type="entry name" value="Phage_int_M"/>
    <property type="match status" value="1"/>
</dbReference>
<dbReference type="InterPro" id="IPR002104">
    <property type="entry name" value="Integrase_catalytic"/>
</dbReference>
<evidence type="ECO:0000256" key="3">
    <source>
        <dbReference type="ARBA" id="ARBA00023125"/>
    </source>
</evidence>
<sequence length="409" mass="46621">MKFTDRFLQSIKPPEKEYCIREGHGFTLRVLPSGVKTFQYIYTLNGKRHRLNLGQYPKVSLAEAREKFREAALLVGKGVNPQAEPVVAKEEAPFTVADLVEQYKKFTEQHRAASTSRETVRTLDKYVLPAWSHRRVSDIRRRDAIDLIDPIAAETPGQARGVMKIARAMFNFALERELADFNPFTRLPAAVPSIKPVSTSRTLSDAEIKFVWKLLHSANAPGTPETRRALLLVLVTAQRPGEVTGMTWDEIDGNWWTIPPERIKTRNHRQEAHRVFLSPLALRLIGENPNYSSYVFPGPSLVAPLQRHALSHMVCDERDGGRPTGDGKKTEEMKEYFGLPRWTPHDLRRTTATKLSELGCPDEIIDAILNHAKQGVIGVYNRNKYDKEKKEWLTKWARHLEKLVSEKVS</sequence>
<evidence type="ECO:0000313" key="6">
    <source>
        <dbReference type="EMBL" id="QSV46917.1"/>
    </source>
</evidence>
<dbReference type="InterPro" id="IPR053876">
    <property type="entry name" value="Phage_int_M"/>
</dbReference>
<dbReference type="Gene3D" id="1.10.150.130">
    <property type="match status" value="1"/>
</dbReference>
<reference evidence="6 7" key="1">
    <citation type="submission" date="2021-03" db="EMBL/GenBank/DDBJ databases">
        <title>Geobacter metallireducens gen. nov. sp. nov., a microorganism capable of coupling the complete oxidation of organic compounds to the reduction of iron and other metals.</title>
        <authorList>
            <person name="Li Y."/>
        </authorList>
    </citation>
    <scope>NUCLEOTIDE SEQUENCE [LARGE SCALE GENOMIC DNA]</scope>
    <source>
        <strain evidence="6 7">Jerry-YX</strain>
    </source>
</reference>
<dbReference type="Proteomes" id="UP000663651">
    <property type="component" value="Chromosome"/>
</dbReference>
<dbReference type="InterPro" id="IPR010998">
    <property type="entry name" value="Integrase_recombinase_N"/>
</dbReference>
<evidence type="ECO:0000256" key="1">
    <source>
        <dbReference type="ARBA" id="ARBA00008857"/>
    </source>
</evidence>
<keyword evidence="2" id="KW-0229">DNA integration</keyword>
<evidence type="ECO:0000256" key="4">
    <source>
        <dbReference type="ARBA" id="ARBA00023172"/>
    </source>
</evidence>
<keyword evidence="7" id="KW-1185">Reference proteome</keyword>